<dbReference type="PANTHER" id="PTHR43792:SF1">
    <property type="entry name" value="N-ACETYLTRANSFERASE DOMAIN-CONTAINING PROTEIN"/>
    <property type="match status" value="1"/>
</dbReference>
<keyword evidence="3" id="KW-1185">Reference proteome</keyword>
<protein>
    <submittedName>
        <fullName evidence="2">Protein N-acetyltransferase, RimJ/RimL family</fullName>
    </submittedName>
</protein>
<keyword evidence="2" id="KW-0808">Transferase</keyword>
<dbReference type="InterPro" id="IPR000182">
    <property type="entry name" value="GNAT_dom"/>
</dbReference>
<evidence type="ECO:0000313" key="3">
    <source>
        <dbReference type="Proteomes" id="UP000193083"/>
    </source>
</evidence>
<dbReference type="InterPro" id="IPR016181">
    <property type="entry name" value="Acyl_CoA_acyltransferase"/>
</dbReference>
<dbReference type="GO" id="GO:0016747">
    <property type="term" value="F:acyltransferase activity, transferring groups other than amino-acyl groups"/>
    <property type="evidence" value="ECO:0007669"/>
    <property type="project" value="InterPro"/>
</dbReference>
<gene>
    <name evidence="2" type="ORF">SAMN02982922_0545</name>
</gene>
<evidence type="ECO:0000259" key="1">
    <source>
        <dbReference type="PROSITE" id="PS51186"/>
    </source>
</evidence>
<dbReference type="PROSITE" id="PS51186">
    <property type="entry name" value="GNAT"/>
    <property type="match status" value="1"/>
</dbReference>
<evidence type="ECO:0000313" key="2">
    <source>
        <dbReference type="EMBL" id="SMH27519.1"/>
    </source>
</evidence>
<dbReference type="InterPro" id="IPR051531">
    <property type="entry name" value="N-acetyltransferase"/>
</dbReference>
<dbReference type="Pfam" id="PF13302">
    <property type="entry name" value="Acetyltransf_3"/>
    <property type="match status" value="1"/>
</dbReference>
<dbReference type="SUPFAM" id="SSF55729">
    <property type="entry name" value="Acyl-CoA N-acyltransferases (Nat)"/>
    <property type="match status" value="1"/>
</dbReference>
<dbReference type="EMBL" id="FXBL01000004">
    <property type="protein sequence ID" value="SMH27519.1"/>
    <property type="molecule type" value="Genomic_DNA"/>
</dbReference>
<dbReference type="Proteomes" id="UP000193083">
    <property type="component" value="Unassembled WGS sequence"/>
</dbReference>
<dbReference type="Gene3D" id="3.40.630.30">
    <property type="match status" value="1"/>
</dbReference>
<dbReference type="AlphaFoldDB" id="A0A1X7MRP5"/>
<sequence length="181" mass="19862">MSAAVIPTLETPRLTLRGFAPGDVETFAGFYASEASRFVGGPEDLVSTWKRIAAYAGCWSLRGYGKFVVVEKASGRTVGIVGPTFPEGWPEPEIGWTVLPEFEGRGYAAEAALRAITFVYDELGWSTAMSAIFPGNNRSFRLADRLGARHEGAVEVKPYGMLEIWRHLAPADFRAHHARIQ</sequence>
<organism evidence="2 3">
    <name type="scientific">Mesorhizobium australicum</name>
    <dbReference type="NCBI Taxonomy" id="536018"/>
    <lineage>
        <taxon>Bacteria</taxon>
        <taxon>Pseudomonadati</taxon>
        <taxon>Pseudomonadota</taxon>
        <taxon>Alphaproteobacteria</taxon>
        <taxon>Hyphomicrobiales</taxon>
        <taxon>Phyllobacteriaceae</taxon>
        <taxon>Mesorhizobium</taxon>
    </lineage>
</organism>
<dbReference type="PANTHER" id="PTHR43792">
    <property type="entry name" value="GNAT FAMILY, PUTATIVE (AFU_ORTHOLOGUE AFUA_3G00765)-RELATED-RELATED"/>
    <property type="match status" value="1"/>
</dbReference>
<dbReference type="RefSeq" id="WP_210191338.1">
    <property type="nucleotide sequence ID" value="NZ_FXBL01000004.1"/>
</dbReference>
<accession>A0A1X7MRP5</accession>
<proteinExistence type="predicted"/>
<name>A0A1X7MRP5_9HYPH</name>
<feature type="domain" description="N-acetyltransferase" evidence="1">
    <location>
        <begin position="14"/>
        <end position="169"/>
    </location>
</feature>
<reference evidence="2 3" key="1">
    <citation type="submission" date="2017-04" db="EMBL/GenBank/DDBJ databases">
        <authorList>
            <person name="Afonso C.L."/>
            <person name="Miller P.J."/>
            <person name="Scott M.A."/>
            <person name="Spackman E."/>
            <person name="Goraichik I."/>
            <person name="Dimitrov K.M."/>
            <person name="Suarez D.L."/>
            <person name="Swayne D.E."/>
        </authorList>
    </citation>
    <scope>NUCLEOTIDE SEQUENCE [LARGE SCALE GENOMIC DNA]</scope>
    <source>
        <strain evidence="2 3">B5P</strain>
    </source>
</reference>